<evidence type="ECO:0000259" key="6">
    <source>
        <dbReference type="Pfam" id="PF00933"/>
    </source>
</evidence>
<dbReference type="SUPFAM" id="SSF51445">
    <property type="entry name" value="(Trans)glycosidases"/>
    <property type="match status" value="1"/>
</dbReference>
<keyword evidence="5 7" id="KW-0326">Glycosidase</keyword>
<comment type="similarity">
    <text evidence="2">Belongs to the glycosyl hydrolase 3 family.</text>
</comment>
<dbReference type="InterPro" id="IPR001764">
    <property type="entry name" value="Glyco_hydro_3_N"/>
</dbReference>
<evidence type="ECO:0000256" key="2">
    <source>
        <dbReference type="ARBA" id="ARBA00005336"/>
    </source>
</evidence>
<gene>
    <name evidence="7" type="ORF">EQU50_03160</name>
</gene>
<dbReference type="Proteomes" id="UP000293550">
    <property type="component" value="Unassembled WGS sequence"/>
</dbReference>
<dbReference type="GO" id="GO:0004563">
    <property type="term" value="F:beta-N-acetylhexosaminidase activity"/>
    <property type="evidence" value="ECO:0007669"/>
    <property type="project" value="UniProtKB-EC"/>
</dbReference>
<evidence type="ECO:0000256" key="1">
    <source>
        <dbReference type="ARBA" id="ARBA00001231"/>
    </source>
</evidence>
<dbReference type="EC" id="3.2.1.52" evidence="3"/>
<evidence type="ECO:0000256" key="4">
    <source>
        <dbReference type="ARBA" id="ARBA00022801"/>
    </source>
</evidence>
<dbReference type="PANTHER" id="PTHR30480:SF13">
    <property type="entry name" value="BETA-HEXOSAMINIDASE"/>
    <property type="match status" value="1"/>
</dbReference>
<dbReference type="GO" id="GO:0005975">
    <property type="term" value="P:carbohydrate metabolic process"/>
    <property type="evidence" value="ECO:0007669"/>
    <property type="project" value="InterPro"/>
</dbReference>
<dbReference type="NCBIfam" id="NF003740">
    <property type="entry name" value="PRK05337.1"/>
    <property type="match status" value="1"/>
</dbReference>
<comment type="catalytic activity">
    <reaction evidence="1">
        <text>Hydrolysis of terminal non-reducing N-acetyl-D-hexosamine residues in N-acetyl-beta-D-hexosaminides.</text>
        <dbReference type="EC" id="3.2.1.52"/>
    </reaction>
</comment>
<dbReference type="OrthoDB" id="9786661at2"/>
<accession>A0A4Q7DJR6</accession>
<sequence length="344" mass="37933">MPKAVILSCQGPELLPEERAFFKDVQPLGFILFERHCKSREQVKKLIEDLRSTVSHSFVPILIDQEGGRVVRLKPPIWRSAYPASVFGQLAEKDLALAGQCAFWQASLIGQELAEIGINVNCAPCADLFMPDADPIIGDRAFSDQVPIIHHLSLQTIKGLQSQGIIPIIKHLPGHGRAPVDSHKELPIVETPLDVLHKTDFLAFSQICQSLNDRTPQPWGMTAHVVYNAVDTQLPATHSGVVTQKIIREFIGFEGFLISDCLTMEALEGSFTNRTEKALKAGCDAVLYCKSNLDEMVEVAKAAKTLSSQALQRLEKSLLPKVQTLSPSDQQDYVLSLSKAVKSF</sequence>
<protein>
    <recommendedName>
        <fullName evidence="3">beta-N-acetylhexosaminidase</fullName>
        <ecNumber evidence="3">3.2.1.52</ecNumber>
    </recommendedName>
</protein>
<feature type="domain" description="Glycoside hydrolase family 3 N-terminal" evidence="6">
    <location>
        <begin position="18"/>
        <end position="307"/>
    </location>
</feature>
<dbReference type="InterPro" id="IPR017853">
    <property type="entry name" value="GH"/>
</dbReference>
<dbReference type="AlphaFoldDB" id="A0A4Q7DJR6"/>
<dbReference type="EMBL" id="SCFB01000004">
    <property type="protein sequence ID" value="RZI46600.1"/>
    <property type="molecule type" value="Genomic_DNA"/>
</dbReference>
<keyword evidence="4 7" id="KW-0378">Hydrolase</keyword>
<dbReference type="PANTHER" id="PTHR30480">
    <property type="entry name" value="BETA-HEXOSAMINIDASE-RELATED"/>
    <property type="match status" value="1"/>
</dbReference>
<dbReference type="InterPro" id="IPR050226">
    <property type="entry name" value="NagZ_Beta-hexosaminidase"/>
</dbReference>
<evidence type="ECO:0000313" key="7">
    <source>
        <dbReference type="EMBL" id="RZI46600.1"/>
    </source>
</evidence>
<organism evidence="7 8">
    <name type="scientific">Candidatus Finniella inopinata</name>
    <dbReference type="NCBI Taxonomy" id="1696036"/>
    <lineage>
        <taxon>Bacteria</taxon>
        <taxon>Pseudomonadati</taxon>
        <taxon>Pseudomonadota</taxon>
        <taxon>Alphaproteobacteria</taxon>
        <taxon>Holosporales</taxon>
        <taxon>Candidatus Paracaedibacteraceae</taxon>
        <taxon>Candidatus Finniella</taxon>
    </lineage>
</organism>
<dbReference type="Pfam" id="PF00933">
    <property type="entry name" value="Glyco_hydro_3"/>
    <property type="match status" value="1"/>
</dbReference>
<dbReference type="GO" id="GO:0009254">
    <property type="term" value="P:peptidoglycan turnover"/>
    <property type="evidence" value="ECO:0007669"/>
    <property type="project" value="TreeGrafter"/>
</dbReference>
<dbReference type="InterPro" id="IPR036962">
    <property type="entry name" value="Glyco_hydro_3_N_sf"/>
</dbReference>
<keyword evidence="8" id="KW-1185">Reference proteome</keyword>
<comment type="caution">
    <text evidence="7">The sequence shown here is derived from an EMBL/GenBank/DDBJ whole genome shotgun (WGS) entry which is preliminary data.</text>
</comment>
<proteinExistence type="inferred from homology"/>
<name>A0A4Q7DJR6_9PROT</name>
<evidence type="ECO:0000313" key="8">
    <source>
        <dbReference type="Proteomes" id="UP000293550"/>
    </source>
</evidence>
<evidence type="ECO:0000256" key="3">
    <source>
        <dbReference type="ARBA" id="ARBA00012663"/>
    </source>
</evidence>
<dbReference type="RefSeq" id="WP_130153699.1">
    <property type="nucleotide sequence ID" value="NZ_SCFB01000004.1"/>
</dbReference>
<evidence type="ECO:0000256" key="5">
    <source>
        <dbReference type="ARBA" id="ARBA00023295"/>
    </source>
</evidence>
<reference evidence="7 8" key="1">
    <citation type="submission" date="2018-10" db="EMBL/GenBank/DDBJ databases">
        <title>An updated phylogeny of the Alphaproteobacteria reveals that the parasitic Rickettsiales and Holosporales have independent origins.</title>
        <authorList>
            <person name="Munoz-Gomez S.A."/>
            <person name="Hess S."/>
            <person name="Burger G."/>
            <person name="Lang B.F."/>
            <person name="Susko E."/>
            <person name="Slamovits C.H."/>
            <person name="Roger A.J."/>
        </authorList>
    </citation>
    <scope>NUCLEOTIDE SEQUENCE [LARGE SCALE GENOMIC DNA]</scope>
    <source>
        <strain evidence="7">HOLO01</strain>
    </source>
</reference>
<dbReference type="Gene3D" id="3.20.20.300">
    <property type="entry name" value="Glycoside hydrolase, family 3, N-terminal domain"/>
    <property type="match status" value="1"/>
</dbReference>